<gene>
    <name evidence="2" type="ORF">COV26_00220</name>
</gene>
<accession>A0A2H0TLT4</accession>
<evidence type="ECO:0000313" key="2">
    <source>
        <dbReference type="EMBL" id="PIR73122.1"/>
    </source>
</evidence>
<dbReference type="Gene3D" id="3.90.550.10">
    <property type="entry name" value="Spore Coat Polysaccharide Biosynthesis Protein SpsA, Chain A"/>
    <property type="match status" value="1"/>
</dbReference>
<dbReference type="Proteomes" id="UP000228508">
    <property type="component" value="Unassembled WGS sequence"/>
</dbReference>
<sequence>MQKIPISVLMPVYNAEKYLGQSIESILNQTFRKFEFVIVDDASTDGSWEIIKEYSAEDKRIRAFRNKENLRTTRSLNRGLRAAKGKYIVRMDADDWSYPDRLEKQYKFMETHSHVGVSGGTIKVCDSKLNSINERKYPLTDKEARKNIFRFSPFAHPATIWRTSIIKRVGGYNENIPLSQDYELYFRVGKISKFANLDKVLLKLRTHNDSSSIVRGKFQEQYTIYSRIKAFLELGYTMTFTDKLYTFLQMISMVIIPPRFKFWIFNYLRKA</sequence>
<dbReference type="InterPro" id="IPR001173">
    <property type="entry name" value="Glyco_trans_2-like"/>
</dbReference>
<evidence type="ECO:0000259" key="1">
    <source>
        <dbReference type="Pfam" id="PF00535"/>
    </source>
</evidence>
<organism evidence="2 3">
    <name type="scientific">Candidatus Nealsonbacteria bacterium CG10_big_fil_rev_8_21_14_0_10_36_23</name>
    <dbReference type="NCBI Taxonomy" id="1974709"/>
    <lineage>
        <taxon>Bacteria</taxon>
        <taxon>Candidatus Nealsoniibacteriota</taxon>
    </lineage>
</organism>
<proteinExistence type="predicted"/>
<dbReference type="PANTHER" id="PTHR22916:SF3">
    <property type="entry name" value="UDP-GLCNAC:BETAGAL BETA-1,3-N-ACETYLGLUCOSAMINYLTRANSFERASE-LIKE PROTEIN 1"/>
    <property type="match status" value="1"/>
</dbReference>
<dbReference type="InterPro" id="IPR029044">
    <property type="entry name" value="Nucleotide-diphossugar_trans"/>
</dbReference>
<dbReference type="Pfam" id="PF00535">
    <property type="entry name" value="Glycos_transf_2"/>
    <property type="match status" value="1"/>
</dbReference>
<dbReference type="SUPFAM" id="SSF53448">
    <property type="entry name" value="Nucleotide-diphospho-sugar transferases"/>
    <property type="match status" value="1"/>
</dbReference>
<reference evidence="3" key="1">
    <citation type="submission" date="2017-09" db="EMBL/GenBank/DDBJ databases">
        <title>Depth-based differentiation of microbial function through sediment-hosted aquifers and enrichment of novel symbionts in the deep terrestrial subsurface.</title>
        <authorList>
            <person name="Probst A.J."/>
            <person name="Ladd B."/>
            <person name="Jarett J.K."/>
            <person name="Geller-Mcgrath D.E."/>
            <person name="Sieber C.M.K."/>
            <person name="Emerson J.B."/>
            <person name="Anantharaman K."/>
            <person name="Thomas B.C."/>
            <person name="Malmstrom R."/>
            <person name="Stieglmeier M."/>
            <person name="Klingl A."/>
            <person name="Woyke T."/>
            <person name="Ryan C.M."/>
            <person name="Banfield J.F."/>
        </authorList>
    </citation>
    <scope>NUCLEOTIDE SEQUENCE [LARGE SCALE GENOMIC DNA]</scope>
</reference>
<dbReference type="GO" id="GO:0016758">
    <property type="term" value="F:hexosyltransferase activity"/>
    <property type="evidence" value="ECO:0007669"/>
    <property type="project" value="UniProtKB-ARBA"/>
</dbReference>
<dbReference type="PANTHER" id="PTHR22916">
    <property type="entry name" value="GLYCOSYLTRANSFERASE"/>
    <property type="match status" value="1"/>
</dbReference>
<dbReference type="EMBL" id="PFCH01000004">
    <property type="protein sequence ID" value="PIR73122.1"/>
    <property type="molecule type" value="Genomic_DNA"/>
</dbReference>
<name>A0A2H0TLT4_9BACT</name>
<dbReference type="AlphaFoldDB" id="A0A2H0TLT4"/>
<comment type="caution">
    <text evidence="2">The sequence shown here is derived from an EMBL/GenBank/DDBJ whole genome shotgun (WGS) entry which is preliminary data.</text>
</comment>
<protein>
    <recommendedName>
        <fullName evidence="1">Glycosyltransferase 2-like domain-containing protein</fullName>
    </recommendedName>
</protein>
<evidence type="ECO:0000313" key="3">
    <source>
        <dbReference type="Proteomes" id="UP000228508"/>
    </source>
</evidence>
<feature type="domain" description="Glycosyltransferase 2-like" evidence="1">
    <location>
        <begin position="7"/>
        <end position="159"/>
    </location>
</feature>